<feature type="compositionally biased region" description="Basic and acidic residues" evidence="1">
    <location>
        <begin position="100"/>
        <end position="147"/>
    </location>
</feature>
<feature type="compositionally biased region" description="Gly residues" evidence="1">
    <location>
        <begin position="71"/>
        <end position="85"/>
    </location>
</feature>
<evidence type="ECO:0000313" key="3">
    <source>
        <dbReference type="EnsemblMetazoa" id="PPA12171.1"/>
    </source>
</evidence>
<sequence>MNSQKEEPEGKSKKSKKEDEYDKSATVKKSKKEKNTEKESKKQNRKEKKAQEPSSNNEDPTSRKQKSHTGGLTGTTGTEGTGGSTGPKDKTGTGLGGEGVSKKEKKEKKEKNQGGEHQTESARLGAKADELLRHARTPMEDGKDDLTNRIMALSPSTTIGSKDPTDNRFITEEEEMENMDRSETVKKNKKDNDPEKLPPEKKKPKEGEKKKVNSIAKTKTASGSKSRSMEKGRSAEGKTATATGSKEGPSSTVRPRRVTITRKFVYKTCIDRTFLKLLDKLPRKTRIVVWAAWGITFFLGTAVFAYMMYGALGKGSASTSPITTEEPHDYIED</sequence>
<dbReference type="AlphaFoldDB" id="A0A2A6CE66"/>
<keyword evidence="2" id="KW-0812">Transmembrane</keyword>
<evidence type="ECO:0000313" key="4">
    <source>
        <dbReference type="Proteomes" id="UP000005239"/>
    </source>
</evidence>
<feature type="compositionally biased region" description="Polar residues" evidence="1">
    <location>
        <begin position="215"/>
        <end position="226"/>
    </location>
</feature>
<evidence type="ECO:0000256" key="1">
    <source>
        <dbReference type="SAM" id="MobiDB-lite"/>
    </source>
</evidence>
<organism evidence="3 4">
    <name type="scientific">Pristionchus pacificus</name>
    <name type="common">Parasitic nematode worm</name>
    <dbReference type="NCBI Taxonomy" id="54126"/>
    <lineage>
        <taxon>Eukaryota</taxon>
        <taxon>Metazoa</taxon>
        <taxon>Ecdysozoa</taxon>
        <taxon>Nematoda</taxon>
        <taxon>Chromadorea</taxon>
        <taxon>Rhabditida</taxon>
        <taxon>Rhabditina</taxon>
        <taxon>Diplogasteromorpha</taxon>
        <taxon>Diplogasteroidea</taxon>
        <taxon>Neodiplogasteridae</taxon>
        <taxon>Pristionchus</taxon>
    </lineage>
</organism>
<keyword evidence="2" id="KW-1133">Transmembrane helix</keyword>
<name>A0A2A6CE66_PRIPA</name>
<feature type="compositionally biased region" description="Polar residues" evidence="1">
    <location>
        <begin position="240"/>
        <end position="253"/>
    </location>
</feature>
<feature type="compositionally biased region" description="Basic and acidic residues" evidence="1">
    <location>
        <begin position="178"/>
        <end position="211"/>
    </location>
</feature>
<gene>
    <name evidence="3" type="primary">WBGene00101725</name>
</gene>
<reference evidence="3" key="2">
    <citation type="submission" date="2022-06" db="UniProtKB">
        <authorList>
            <consortium name="EnsemblMetazoa"/>
        </authorList>
    </citation>
    <scope>IDENTIFICATION</scope>
    <source>
        <strain evidence="3">PS312</strain>
    </source>
</reference>
<accession>A0A2A6CE66</accession>
<feature type="compositionally biased region" description="Basic and acidic residues" evidence="1">
    <location>
        <begin position="227"/>
        <end position="236"/>
    </location>
</feature>
<keyword evidence="2" id="KW-0472">Membrane</keyword>
<dbReference type="Proteomes" id="UP000005239">
    <property type="component" value="Unassembled WGS sequence"/>
</dbReference>
<feature type="region of interest" description="Disordered" evidence="1">
    <location>
        <begin position="1"/>
        <end position="255"/>
    </location>
</feature>
<protein>
    <submittedName>
        <fullName evidence="3">Uncharacterized protein</fullName>
    </submittedName>
</protein>
<reference evidence="4" key="1">
    <citation type="journal article" date="2008" name="Nat. Genet.">
        <title>The Pristionchus pacificus genome provides a unique perspective on nematode lifestyle and parasitism.</title>
        <authorList>
            <person name="Dieterich C."/>
            <person name="Clifton S.W."/>
            <person name="Schuster L.N."/>
            <person name="Chinwalla A."/>
            <person name="Delehaunty K."/>
            <person name="Dinkelacker I."/>
            <person name="Fulton L."/>
            <person name="Fulton R."/>
            <person name="Godfrey J."/>
            <person name="Minx P."/>
            <person name="Mitreva M."/>
            <person name="Roeseler W."/>
            <person name="Tian H."/>
            <person name="Witte H."/>
            <person name="Yang S.P."/>
            <person name="Wilson R.K."/>
            <person name="Sommer R.J."/>
        </authorList>
    </citation>
    <scope>NUCLEOTIDE SEQUENCE [LARGE SCALE GENOMIC DNA]</scope>
    <source>
        <strain evidence="4">PS312</strain>
    </source>
</reference>
<evidence type="ECO:0000256" key="2">
    <source>
        <dbReference type="SAM" id="Phobius"/>
    </source>
</evidence>
<accession>A0A8R1UB64</accession>
<feature type="transmembrane region" description="Helical" evidence="2">
    <location>
        <begin position="287"/>
        <end position="309"/>
    </location>
</feature>
<dbReference type="EnsemblMetazoa" id="PPA12171.1">
    <property type="protein sequence ID" value="PPA12171.1"/>
    <property type="gene ID" value="WBGene00101725"/>
</dbReference>
<feature type="compositionally biased region" description="Basic and acidic residues" evidence="1">
    <location>
        <begin position="33"/>
        <end position="42"/>
    </location>
</feature>
<feature type="compositionally biased region" description="Basic and acidic residues" evidence="1">
    <location>
        <begin position="1"/>
        <end position="25"/>
    </location>
</feature>
<keyword evidence="4" id="KW-1185">Reference proteome</keyword>
<proteinExistence type="predicted"/>